<organism evidence="7 8">
    <name type="scientific">Candidatus Kuenenbacteria bacterium CG1_02_38_13</name>
    <dbReference type="NCBI Taxonomy" id="1805235"/>
    <lineage>
        <taxon>Bacteria</taxon>
        <taxon>Candidatus Kueneniibacteriota</taxon>
    </lineage>
</organism>
<reference evidence="7 8" key="1">
    <citation type="journal article" date="2016" name="Environ. Microbiol.">
        <title>Genomic resolution of a cold subsurface aquifer community provides metabolic insights for novel microbes adapted to high CO concentrations.</title>
        <authorList>
            <person name="Probst A.J."/>
            <person name="Castelle C.J."/>
            <person name="Singh A."/>
            <person name="Brown C.T."/>
            <person name="Anantharaman K."/>
            <person name="Sharon I."/>
            <person name="Hug L.A."/>
            <person name="Burstein D."/>
            <person name="Emerson J.B."/>
            <person name="Thomas B.C."/>
            <person name="Banfield J.F."/>
        </authorList>
    </citation>
    <scope>NUCLEOTIDE SEQUENCE [LARGE SCALE GENOMIC DNA]</scope>
    <source>
        <strain evidence="7">CG1_02_38_13</strain>
    </source>
</reference>
<dbReference type="Pfam" id="PF00380">
    <property type="entry name" value="Ribosomal_S9"/>
    <property type="match status" value="1"/>
</dbReference>
<gene>
    <name evidence="5" type="primary">rpsI</name>
    <name evidence="7" type="ORF">AUJ29_01670</name>
</gene>
<feature type="region of interest" description="Disordered" evidence="6">
    <location>
        <begin position="125"/>
        <end position="150"/>
    </location>
</feature>
<evidence type="ECO:0000313" key="8">
    <source>
        <dbReference type="Proteomes" id="UP000182465"/>
    </source>
</evidence>
<dbReference type="SUPFAM" id="SSF54211">
    <property type="entry name" value="Ribosomal protein S5 domain 2-like"/>
    <property type="match status" value="1"/>
</dbReference>
<dbReference type="EMBL" id="MNVB01000035">
    <property type="protein sequence ID" value="OIO17266.1"/>
    <property type="molecule type" value="Genomic_DNA"/>
</dbReference>
<dbReference type="Gene3D" id="3.30.230.10">
    <property type="match status" value="1"/>
</dbReference>
<evidence type="ECO:0000256" key="6">
    <source>
        <dbReference type="SAM" id="MobiDB-lite"/>
    </source>
</evidence>
<dbReference type="NCBIfam" id="NF001099">
    <property type="entry name" value="PRK00132.1"/>
    <property type="match status" value="1"/>
</dbReference>
<dbReference type="HAMAP" id="MF_00532_B">
    <property type="entry name" value="Ribosomal_uS9_B"/>
    <property type="match status" value="1"/>
</dbReference>
<dbReference type="PANTHER" id="PTHR21569:SF1">
    <property type="entry name" value="SMALL RIBOSOMAL SUBUNIT PROTEIN US9M"/>
    <property type="match status" value="1"/>
</dbReference>
<dbReference type="FunFam" id="3.30.230.10:FF:000001">
    <property type="entry name" value="30S ribosomal protein S9"/>
    <property type="match status" value="1"/>
</dbReference>
<comment type="caution">
    <text evidence="7">The sequence shown here is derived from an EMBL/GenBank/DDBJ whole genome shotgun (WGS) entry which is preliminary data.</text>
</comment>
<dbReference type="GO" id="GO:0022627">
    <property type="term" value="C:cytosolic small ribosomal subunit"/>
    <property type="evidence" value="ECO:0007669"/>
    <property type="project" value="TreeGrafter"/>
</dbReference>
<evidence type="ECO:0000256" key="2">
    <source>
        <dbReference type="ARBA" id="ARBA00022980"/>
    </source>
</evidence>
<dbReference type="GO" id="GO:0006412">
    <property type="term" value="P:translation"/>
    <property type="evidence" value="ECO:0007669"/>
    <property type="project" value="UniProtKB-UniRule"/>
</dbReference>
<accession>A0A1J4TYW8</accession>
<dbReference type="InterPro" id="IPR014721">
    <property type="entry name" value="Ribsml_uS5_D2-typ_fold_subgr"/>
</dbReference>
<dbReference type="InterPro" id="IPR000754">
    <property type="entry name" value="Ribosomal_uS9"/>
</dbReference>
<evidence type="ECO:0000256" key="1">
    <source>
        <dbReference type="ARBA" id="ARBA00005251"/>
    </source>
</evidence>
<dbReference type="Proteomes" id="UP000182465">
    <property type="component" value="Unassembled WGS sequence"/>
</dbReference>
<evidence type="ECO:0000256" key="5">
    <source>
        <dbReference type="HAMAP-Rule" id="MF_00532"/>
    </source>
</evidence>
<dbReference type="PANTHER" id="PTHR21569">
    <property type="entry name" value="RIBOSOMAL PROTEIN S9"/>
    <property type="match status" value="1"/>
</dbReference>
<dbReference type="AlphaFoldDB" id="A0A1J4TYW8"/>
<dbReference type="GO" id="GO:0003735">
    <property type="term" value="F:structural constituent of ribosome"/>
    <property type="evidence" value="ECO:0007669"/>
    <property type="project" value="InterPro"/>
</dbReference>
<keyword evidence="3 5" id="KW-0687">Ribonucleoprotein</keyword>
<comment type="similarity">
    <text evidence="1 5">Belongs to the universal ribosomal protein uS9 family.</text>
</comment>
<dbReference type="InterPro" id="IPR023035">
    <property type="entry name" value="Ribosomal_uS9_bac/plastid"/>
</dbReference>
<dbReference type="GO" id="GO:0003723">
    <property type="term" value="F:RNA binding"/>
    <property type="evidence" value="ECO:0007669"/>
    <property type="project" value="TreeGrafter"/>
</dbReference>
<sequence>MAKKEIKNDDTQEKKSGGKSLGDYFYAVGRRKTAVAKVKIFPKGNGQTVVNGKDYKIFFPYFAWQQNLEEPFLAVGMENKFDVKITVVGSGQHSQAEACRLGIARALIKFDANFKKTLRTAGFVTRDPRAKERKKPGLKRARRAPQWSKR</sequence>
<evidence type="ECO:0000256" key="3">
    <source>
        <dbReference type="ARBA" id="ARBA00023274"/>
    </source>
</evidence>
<keyword evidence="2 5" id="KW-0689">Ribosomal protein</keyword>
<name>A0A1J4TYW8_9BACT</name>
<proteinExistence type="inferred from homology"/>
<dbReference type="InterPro" id="IPR020568">
    <property type="entry name" value="Ribosomal_Su5_D2-typ_SF"/>
</dbReference>
<protein>
    <recommendedName>
        <fullName evidence="4 5">Small ribosomal subunit protein uS9</fullName>
    </recommendedName>
</protein>
<feature type="compositionally biased region" description="Basic residues" evidence="6">
    <location>
        <begin position="131"/>
        <end position="150"/>
    </location>
</feature>
<evidence type="ECO:0000313" key="7">
    <source>
        <dbReference type="EMBL" id="OIO17266.1"/>
    </source>
</evidence>
<evidence type="ECO:0000256" key="4">
    <source>
        <dbReference type="ARBA" id="ARBA00035259"/>
    </source>
</evidence>